<dbReference type="Pfam" id="PF00248">
    <property type="entry name" value="Aldo_ket_red"/>
    <property type="match status" value="1"/>
</dbReference>
<organism evidence="3 4">
    <name type="scientific">Georhizobium profundi</name>
    <dbReference type="NCBI Taxonomy" id="2341112"/>
    <lineage>
        <taxon>Bacteria</taxon>
        <taxon>Pseudomonadati</taxon>
        <taxon>Pseudomonadota</taxon>
        <taxon>Alphaproteobacteria</taxon>
        <taxon>Hyphomicrobiales</taxon>
        <taxon>Rhizobiaceae</taxon>
        <taxon>Georhizobium</taxon>
    </lineage>
</organism>
<dbReference type="EMBL" id="CP032509">
    <property type="protein sequence ID" value="AZN72391.1"/>
    <property type="molecule type" value="Genomic_DNA"/>
</dbReference>
<dbReference type="InterPro" id="IPR023210">
    <property type="entry name" value="NADP_OxRdtase_dom"/>
</dbReference>
<dbReference type="InterPro" id="IPR050523">
    <property type="entry name" value="AKR_Detox_Biosynth"/>
</dbReference>
<dbReference type="OrthoDB" id="9803483at2"/>
<dbReference type="CDD" id="cd19094">
    <property type="entry name" value="AKR_Tas-like"/>
    <property type="match status" value="1"/>
</dbReference>
<keyword evidence="4" id="KW-1185">Reference proteome</keyword>
<feature type="domain" description="NADP-dependent oxidoreductase" evidence="2">
    <location>
        <begin position="15"/>
        <end position="340"/>
    </location>
</feature>
<dbReference type="AlphaFoldDB" id="A0A3S9B6C2"/>
<dbReference type="PANTHER" id="PTHR43364">
    <property type="entry name" value="NADH-SPECIFIC METHYLGLYOXAL REDUCTASE-RELATED"/>
    <property type="match status" value="1"/>
</dbReference>
<dbReference type="RefSeq" id="WP_126010715.1">
    <property type="nucleotide sequence ID" value="NZ_CP032509.1"/>
</dbReference>
<proteinExistence type="predicted"/>
<protein>
    <submittedName>
        <fullName evidence="3">Aldo/keto reductase</fullName>
    </submittedName>
</protein>
<evidence type="ECO:0000313" key="3">
    <source>
        <dbReference type="EMBL" id="AZN72391.1"/>
    </source>
</evidence>
<dbReference type="PANTHER" id="PTHR43364:SF4">
    <property type="entry name" value="NAD(P)-LINKED OXIDOREDUCTASE SUPERFAMILY PROTEIN"/>
    <property type="match status" value="1"/>
</dbReference>
<keyword evidence="1" id="KW-0560">Oxidoreductase</keyword>
<gene>
    <name evidence="3" type="ORF">D5400_14925</name>
</gene>
<accession>A0A3S9B6C2</accession>
<dbReference type="GO" id="GO:0016491">
    <property type="term" value="F:oxidoreductase activity"/>
    <property type="evidence" value="ECO:0007669"/>
    <property type="project" value="UniProtKB-KW"/>
</dbReference>
<dbReference type="Proteomes" id="UP000268192">
    <property type="component" value="Chromosome"/>
</dbReference>
<dbReference type="Gene3D" id="3.20.20.100">
    <property type="entry name" value="NADP-dependent oxidoreductase domain"/>
    <property type="match status" value="1"/>
</dbReference>
<evidence type="ECO:0000259" key="2">
    <source>
        <dbReference type="Pfam" id="PF00248"/>
    </source>
</evidence>
<evidence type="ECO:0000313" key="4">
    <source>
        <dbReference type="Proteomes" id="UP000268192"/>
    </source>
</evidence>
<dbReference type="SUPFAM" id="SSF51430">
    <property type="entry name" value="NAD(P)-linked oxidoreductase"/>
    <property type="match status" value="1"/>
</dbReference>
<dbReference type="InterPro" id="IPR036812">
    <property type="entry name" value="NAD(P)_OxRdtase_dom_sf"/>
</dbReference>
<evidence type="ECO:0000256" key="1">
    <source>
        <dbReference type="ARBA" id="ARBA00023002"/>
    </source>
</evidence>
<sequence>MIYRKLGRTDIDVSAICLGSMTWGTQNSEAEAHEQLDYAVEQGVNFIDTAEMYPTNPMSKETMGDTERFIGSWLARSGRRSDVVIASKITGPGRDYLRGGRKVDRAGILEAVDESLKRLQTDYIDLYQLHWPNRGSYHFRQSWSFDPSKQDRQQAQDDITEALHALDEVVKAGKVRHVGLSNESAWGTAQYLKIAEAGGLPRVQSIQNEYSLMQRIFDLDLGELAHHENVGLLAYSPLAAGLLTGKYQGDVTPAGTRRAATPDLGGRIGEISFAVVEEYLAVARKHGLDPSQMALAFCLTRPFMTSVIIGATTMTQLRTNIASVDVTLGDDVLDDIQAIYRRYPVPM</sequence>
<reference evidence="3 4" key="1">
    <citation type="submission" date="2018-09" db="EMBL/GenBank/DDBJ databases">
        <title>Marinorhizobium profundi gen. nov., sp. nov., isolated from a deep-sea sediment sample from the New Britain Trench and proposal of Marinorhizobiaceae fam. nov. in the order Rhizobiales of the class Alphaproteobacteria.</title>
        <authorList>
            <person name="Cao J."/>
        </authorList>
    </citation>
    <scope>NUCLEOTIDE SEQUENCE [LARGE SCALE GENOMIC DNA]</scope>
    <source>
        <strain evidence="3 4">WS11</strain>
    </source>
</reference>
<dbReference type="KEGG" id="abaw:D5400_14925"/>
<name>A0A3S9B6C2_9HYPH</name>